<dbReference type="AlphaFoldDB" id="A0A0F9APZ6"/>
<dbReference type="NCBIfam" id="NF040785">
    <property type="entry name" value="CD3324_fam"/>
    <property type="match status" value="1"/>
</dbReference>
<gene>
    <name evidence="1" type="ORF">LCGC14_2822730</name>
</gene>
<accession>A0A0F9APZ6</accession>
<comment type="caution">
    <text evidence="1">The sequence shown here is derived from an EMBL/GenBank/DDBJ whole genome shotgun (WGS) entry which is preliminary data.</text>
</comment>
<dbReference type="PANTHER" id="PTHR37812">
    <property type="entry name" value="MU-LIKE PROPHAGE FLUMU PROTEIN C"/>
    <property type="match status" value="1"/>
</dbReference>
<dbReference type="InterPro" id="IPR009057">
    <property type="entry name" value="Homeodomain-like_sf"/>
</dbReference>
<dbReference type="InterPro" id="IPR052411">
    <property type="entry name" value="c-mor_Regulatory_Protein"/>
</dbReference>
<protein>
    <recommendedName>
        <fullName evidence="2">Mor transcription activator domain-containing protein</fullName>
    </recommendedName>
</protein>
<dbReference type="SUPFAM" id="SSF46689">
    <property type="entry name" value="Homeodomain-like"/>
    <property type="match status" value="1"/>
</dbReference>
<reference evidence="1" key="1">
    <citation type="journal article" date="2015" name="Nature">
        <title>Complex archaea that bridge the gap between prokaryotes and eukaryotes.</title>
        <authorList>
            <person name="Spang A."/>
            <person name="Saw J.H."/>
            <person name="Jorgensen S.L."/>
            <person name="Zaremba-Niedzwiedzka K."/>
            <person name="Martijn J."/>
            <person name="Lind A.E."/>
            <person name="van Eijk R."/>
            <person name="Schleper C."/>
            <person name="Guy L."/>
            <person name="Ettema T.J."/>
        </authorList>
    </citation>
    <scope>NUCLEOTIDE SEQUENCE</scope>
</reference>
<sequence>MPYKNAREVLPLELLREVQKYVQGEQIYVPTKDEVRAKWGSKSGATEMIRLRNADICAKREQGHTVEQLAEMFYLSEESIRKILANSPGND</sequence>
<name>A0A0F9APZ6_9ZZZZ</name>
<evidence type="ECO:0000313" key="1">
    <source>
        <dbReference type="EMBL" id="KKK80514.1"/>
    </source>
</evidence>
<proteinExistence type="predicted"/>
<organism evidence="1">
    <name type="scientific">marine sediment metagenome</name>
    <dbReference type="NCBI Taxonomy" id="412755"/>
    <lineage>
        <taxon>unclassified sequences</taxon>
        <taxon>metagenomes</taxon>
        <taxon>ecological metagenomes</taxon>
    </lineage>
</organism>
<dbReference type="EMBL" id="LAZR01053547">
    <property type="protein sequence ID" value="KKK80514.1"/>
    <property type="molecule type" value="Genomic_DNA"/>
</dbReference>
<dbReference type="InterPro" id="IPR049739">
    <property type="entry name" value="YraL-like"/>
</dbReference>
<evidence type="ECO:0008006" key="2">
    <source>
        <dbReference type="Google" id="ProtNLM"/>
    </source>
</evidence>
<dbReference type="PANTHER" id="PTHR37812:SF1">
    <property type="entry name" value="MU-LIKE PROPHAGE FLUMU PROTEIN C"/>
    <property type="match status" value="1"/>
</dbReference>